<reference evidence="1 2" key="1">
    <citation type="submission" date="2014-03" db="EMBL/GenBank/DDBJ databases">
        <title>The draft genome sequence of Thalassospira alkalitolerans JCM 18968.</title>
        <authorList>
            <person name="Lai Q."/>
            <person name="Shao Z."/>
        </authorList>
    </citation>
    <scope>NUCLEOTIDE SEQUENCE [LARGE SCALE GENOMIC DNA]</scope>
    <source>
        <strain evidence="1 2">JCM 18968</strain>
    </source>
</reference>
<gene>
    <name evidence="1" type="ORF">TALK_17220</name>
</gene>
<evidence type="ECO:0008006" key="3">
    <source>
        <dbReference type="Google" id="ProtNLM"/>
    </source>
</evidence>
<dbReference type="InterPro" id="IPR045448">
    <property type="entry name" value="DUF6500"/>
</dbReference>
<evidence type="ECO:0000313" key="1">
    <source>
        <dbReference type="EMBL" id="OSQ45718.1"/>
    </source>
</evidence>
<accession>A0A1Y2L8S3</accession>
<comment type="caution">
    <text evidence="1">The sequence shown here is derived from an EMBL/GenBank/DDBJ whole genome shotgun (WGS) entry which is preliminary data.</text>
</comment>
<dbReference type="STRING" id="1293890.TALK_17220"/>
<name>A0A1Y2L8S3_9PROT</name>
<dbReference type="Pfam" id="PF20110">
    <property type="entry name" value="DUF6500"/>
    <property type="match status" value="1"/>
</dbReference>
<dbReference type="Proteomes" id="UP000193396">
    <property type="component" value="Unassembled WGS sequence"/>
</dbReference>
<dbReference type="EMBL" id="JFKB01000014">
    <property type="protein sequence ID" value="OSQ45718.1"/>
    <property type="molecule type" value="Genomic_DNA"/>
</dbReference>
<evidence type="ECO:0000313" key="2">
    <source>
        <dbReference type="Proteomes" id="UP000193396"/>
    </source>
</evidence>
<proteinExistence type="predicted"/>
<organism evidence="1 2">
    <name type="scientific">Thalassospira alkalitolerans</name>
    <dbReference type="NCBI Taxonomy" id="1293890"/>
    <lineage>
        <taxon>Bacteria</taxon>
        <taxon>Pseudomonadati</taxon>
        <taxon>Pseudomonadota</taxon>
        <taxon>Alphaproteobacteria</taxon>
        <taxon>Rhodospirillales</taxon>
        <taxon>Thalassospiraceae</taxon>
        <taxon>Thalassospira</taxon>
    </lineage>
</organism>
<sequence>MRQSLRDKIIAVCDRKIAQKGPNVGLSFYAFFANRNDDPALLMEVATWWIETHRLDHFEKATKIRGLVLAGM</sequence>
<dbReference type="OrthoDB" id="982400at2"/>
<dbReference type="RefSeq" id="WP_085620454.1">
    <property type="nucleotide sequence ID" value="NZ_JBLXAE010000004.1"/>
</dbReference>
<keyword evidence="2" id="KW-1185">Reference proteome</keyword>
<dbReference type="AlphaFoldDB" id="A0A1Y2L8S3"/>
<protein>
    <recommendedName>
        <fullName evidence="3">Msl2237 protein</fullName>
    </recommendedName>
</protein>